<organism evidence="2 3">
    <name type="scientific">Candidatus Stercoripulliclostridium merdigallinarum</name>
    <dbReference type="NCBI Taxonomy" id="2840951"/>
    <lineage>
        <taxon>Bacteria</taxon>
        <taxon>Bacillati</taxon>
        <taxon>Bacillota</taxon>
        <taxon>Clostridia</taxon>
        <taxon>Eubacteriales</taxon>
        <taxon>Candidatus Stercoripulliclostridium</taxon>
    </lineage>
</organism>
<dbReference type="InterPro" id="IPR036259">
    <property type="entry name" value="MFS_trans_sf"/>
</dbReference>
<accession>A0A9D1MGY2</accession>
<dbReference type="InterPro" id="IPR039672">
    <property type="entry name" value="MFS_2"/>
</dbReference>
<feature type="transmembrane region" description="Helical" evidence="1">
    <location>
        <begin position="52"/>
        <end position="72"/>
    </location>
</feature>
<keyword evidence="1" id="KW-0472">Membrane</keyword>
<feature type="transmembrane region" description="Helical" evidence="1">
    <location>
        <begin position="24"/>
        <end position="46"/>
    </location>
</feature>
<dbReference type="AlphaFoldDB" id="A0A9D1MGY2"/>
<dbReference type="GO" id="GO:0008643">
    <property type="term" value="P:carbohydrate transport"/>
    <property type="evidence" value="ECO:0007669"/>
    <property type="project" value="InterPro"/>
</dbReference>
<feature type="transmembrane region" description="Helical" evidence="1">
    <location>
        <begin position="93"/>
        <end position="115"/>
    </location>
</feature>
<dbReference type="Proteomes" id="UP000824094">
    <property type="component" value="Unassembled WGS sequence"/>
</dbReference>
<dbReference type="Gene3D" id="1.20.1250.20">
    <property type="entry name" value="MFS general substrate transporter like domains"/>
    <property type="match status" value="1"/>
</dbReference>
<dbReference type="GO" id="GO:0015293">
    <property type="term" value="F:symporter activity"/>
    <property type="evidence" value="ECO:0007669"/>
    <property type="project" value="InterPro"/>
</dbReference>
<keyword evidence="1" id="KW-0812">Transmembrane</keyword>
<sequence length="269" mass="29759">MSNANAATVSAPQVRTYTSKERNFYLCGLVGQNIIYNIIGSALAYYFQFTLLIPAVAVSTIMAVARVWDAINDPIMGTIVDRTRSKWGKCRPFLIYVPLPLFIVTTLCFVNFGFYEESQTAMNVLIIGWAVFTYLLWEVVYTVGDIPLWGVTSLMTEVEKDRQKLLSLARIFGGVGAGITLLAMQPAALMVGGWIAEPIGIEMAGSEEAWIALNEQQEAMSKEFNIELEKYNADPAAYTAETGLDYDALAAKYLTTNEIIAEATRQGER</sequence>
<feature type="non-terminal residue" evidence="2">
    <location>
        <position position="269"/>
    </location>
</feature>
<feature type="transmembrane region" description="Helical" evidence="1">
    <location>
        <begin position="165"/>
        <end position="184"/>
    </location>
</feature>
<dbReference type="GO" id="GO:0005886">
    <property type="term" value="C:plasma membrane"/>
    <property type="evidence" value="ECO:0007669"/>
    <property type="project" value="TreeGrafter"/>
</dbReference>
<comment type="caution">
    <text evidence="2">The sequence shown here is derived from an EMBL/GenBank/DDBJ whole genome shotgun (WGS) entry which is preliminary data.</text>
</comment>
<evidence type="ECO:0000313" key="2">
    <source>
        <dbReference type="EMBL" id="HIU59985.1"/>
    </source>
</evidence>
<name>A0A9D1MGY2_9FIRM</name>
<evidence type="ECO:0000313" key="3">
    <source>
        <dbReference type="Proteomes" id="UP000824094"/>
    </source>
</evidence>
<feature type="transmembrane region" description="Helical" evidence="1">
    <location>
        <begin position="121"/>
        <end position="144"/>
    </location>
</feature>
<gene>
    <name evidence="2" type="ORF">IAB05_01185</name>
</gene>
<protein>
    <submittedName>
        <fullName evidence="2">MFS transporter</fullName>
    </submittedName>
</protein>
<evidence type="ECO:0000256" key="1">
    <source>
        <dbReference type="SAM" id="Phobius"/>
    </source>
</evidence>
<dbReference type="Pfam" id="PF13347">
    <property type="entry name" value="MFS_2"/>
    <property type="match status" value="1"/>
</dbReference>
<keyword evidence="1" id="KW-1133">Transmembrane helix</keyword>
<dbReference type="PANTHER" id="PTHR11328">
    <property type="entry name" value="MAJOR FACILITATOR SUPERFAMILY DOMAIN-CONTAINING PROTEIN"/>
    <property type="match status" value="1"/>
</dbReference>
<dbReference type="PANTHER" id="PTHR11328:SF24">
    <property type="entry name" value="MAJOR FACILITATOR SUPERFAMILY (MFS) PROFILE DOMAIN-CONTAINING PROTEIN"/>
    <property type="match status" value="1"/>
</dbReference>
<dbReference type="SUPFAM" id="SSF103473">
    <property type="entry name" value="MFS general substrate transporter"/>
    <property type="match status" value="1"/>
</dbReference>
<dbReference type="EMBL" id="DVNF01000038">
    <property type="protein sequence ID" value="HIU59985.1"/>
    <property type="molecule type" value="Genomic_DNA"/>
</dbReference>
<proteinExistence type="predicted"/>
<reference evidence="2" key="1">
    <citation type="submission" date="2020-10" db="EMBL/GenBank/DDBJ databases">
        <authorList>
            <person name="Gilroy R."/>
        </authorList>
    </citation>
    <scope>NUCLEOTIDE SEQUENCE</scope>
    <source>
        <strain evidence="2">18911</strain>
    </source>
</reference>
<reference evidence="2" key="2">
    <citation type="journal article" date="2021" name="PeerJ">
        <title>Extensive microbial diversity within the chicken gut microbiome revealed by metagenomics and culture.</title>
        <authorList>
            <person name="Gilroy R."/>
            <person name="Ravi A."/>
            <person name="Getino M."/>
            <person name="Pursley I."/>
            <person name="Horton D.L."/>
            <person name="Alikhan N.F."/>
            <person name="Baker D."/>
            <person name="Gharbi K."/>
            <person name="Hall N."/>
            <person name="Watson M."/>
            <person name="Adriaenssens E.M."/>
            <person name="Foster-Nyarko E."/>
            <person name="Jarju S."/>
            <person name="Secka A."/>
            <person name="Antonio M."/>
            <person name="Oren A."/>
            <person name="Chaudhuri R.R."/>
            <person name="La Ragione R."/>
            <person name="Hildebrand F."/>
            <person name="Pallen M.J."/>
        </authorList>
    </citation>
    <scope>NUCLEOTIDE SEQUENCE</scope>
    <source>
        <strain evidence="2">18911</strain>
    </source>
</reference>